<comment type="caution">
    <text evidence="2">The sequence shown here is derived from an EMBL/GenBank/DDBJ whole genome shotgun (WGS) entry which is preliminary data.</text>
</comment>
<evidence type="ECO:0000313" key="3">
    <source>
        <dbReference type="Proteomes" id="UP001365128"/>
    </source>
</evidence>
<feature type="compositionally biased region" description="Polar residues" evidence="1">
    <location>
        <begin position="136"/>
        <end position="145"/>
    </location>
</feature>
<dbReference type="PANTHER" id="PTHR15907">
    <property type="entry name" value="DUF614 FAMILY PROTEIN-RELATED"/>
    <property type="match status" value="1"/>
</dbReference>
<protein>
    <submittedName>
        <fullName evidence="2">PLAC8 family-domain-containing protein</fullName>
    </submittedName>
</protein>
<feature type="region of interest" description="Disordered" evidence="1">
    <location>
        <begin position="98"/>
        <end position="309"/>
    </location>
</feature>
<proteinExistence type="predicted"/>
<feature type="compositionally biased region" description="Polar residues" evidence="1">
    <location>
        <begin position="51"/>
        <end position="64"/>
    </location>
</feature>
<reference evidence="2 3" key="1">
    <citation type="submission" date="2024-04" db="EMBL/GenBank/DDBJ databases">
        <title>Phyllosticta paracitricarpa is synonymous to the EU quarantine fungus P. citricarpa based on phylogenomic analyses.</title>
        <authorList>
            <consortium name="Lawrence Berkeley National Laboratory"/>
            <person name="Van Ingen-Buijs V.A."/>
            <person name="Van Westerhoven A.C."/>
            <person name="Haridas S."/>
            <person name="Skiadas P."/>
            <person name="Martin F."/>
            <person name="Groenewald J.Z."/>
            <person name="Crous P.W."/>
            <person name="Seidl M.F."/>
        </authorList>
    </citation>
    <scope>NUCLEOTIDE SEQUENCE [LARGE SCALE GENOMIC DNA]</scope>
    <source>
        <strain evidence="2 3">CBS 122670</strain>
    </source>
</reference>
<feature type="compositionally biased region" description="Polar residues" evidence="1">
    <location>
        <begin position="20"/>
        <end position="43"/>
    </location>
</feature>
<feature type="compositionally biased region" description="Polar residues" evidence="1">
    <location>
        <begin position="98"/>
        <end position="108"/>
    </location>
</feature>
<dbReference type="InterPro" id="IPR006461">
    <property type="entry name" value="PLAC_motif_containing"/>
</dbReference>
<evidence type="ECO:0000313" key="2">
    <source>
        <dbReference type="EMBL" id="KAK7537902.1"/>
    </source>
</evidence>
<dbReference type="Proteomes" id="UP001365128">
    <property type="component" value="Unassembled WGS sequence"/>
</dbReference>
<feature type="compositionally biased region" description="Polar residues" evidence="1">
    <location>
        <begin position="294"/>
        <end position="309"/>
    </location>
</feature>
<organism evidence="2 3">
    <name type="scientific">Phyllosticta citricarpa</name>
    <dbReference type="NCBI Taxonomy" id="55181"/>
    <lineage>
        <taxon>Eukaryota</taxon>
        <taxon>Fungi</taxon>
        <taxon>Dikarya</taxon>
        <taxon>Ascomycota</taxon>
        <taxon>Pezizomycotina</taxon>
        <taxon>Dothideomycetes</taxon>
        <taxon>Dothideomycetes incertae sedis</taxon>
        <taxon>Botryosphaeriales</taxon>
        <taxon>Phyllostictaceae</taxon>
        <taxon>Phyllosticta</taxon>
    </lineage>
</organism>
<sequence length="498" mass="54702">MDTRQRRQHYYQPGPAPQIPSRSHGQQTSNQRFSWQLPLTQDESLPLSRLDSASPNLQEASQLQHAYPQAPRQSPSLRTDALPRDNRYSYMNTPVEYQQPTFAQTPSFSHARRPTEPTIPQSEPTSPVDSEGPTPVRTTAPQRLSASLCKETGAAEPSPGNLPKEYDRAPPQEPHPALFAPVVDRTRSPPGSITSRSRTSSMAPTSPRANVFTPPPQSPPSHQQQHPHGAVPSSPGPIPLKSGHDDEAETAPHLVQKSPADHHSTYQQPLLQPKPIFSPDNPAGPNGLPLQLHQPGQITHPNMDLSNPGSQQEWKHSMCECSADCGTCLTGVFCPCFLFGKTAFRLRRKNEKKDATDLLGWSSLNGPCAAMAATVACGFCGMFPLFHRTRLRHLYHLEGNVFSDAVKACCCCCCAVIQNEREVRDREESNRRWAGPASGPTAYEREEMMRAGKEISVNEALLLSQQGVKEMGIPGAAEGPGSCHHDCTMDAFRELPYS</sequence>
<dbReference type="NCBIfam" id="TIGR01571">
    <property type="entry name" value="A_thal_Cys_rich"/>
    <property type="match status" value="1"/>
</dbReference>
<name>A0ABR1LVV3_9PEZI</name>
<feature type="compositionally biased region" description="Polar residues" evidence="1">
    <location>
        <begin position="189"/>
        <end position="208"/>
    </location>
</feature>
<evidence type="ECO:0000256" key="1">
    <source>
        <dbReference type="SAM" id="MobiDB-lite"/>
    </source>
</evidence>
<dbReference type="Pfam" id="PF04749">
    <property type="entry name" value="PLAC8"/>
    <property type="match status" value="1"/>
</dbReference>
<feature type="compositionally biased region" description="Polar residues" evidence="1">
    <location>
        <begin position="118"/>
        <end position="128"/>
    </location>
</feature>
<accession>A0ABR1LVV3</accession>
<gene>
    <name evidence="2" type="ORF">IWX46DRAFT_244803</name>
</gene>
<keyword evidence="3" id="KW-1185">Reference proteome</keyword>
<feature type="region of interest" description="Disordered" evidence="1">
    <location>
        <begin position="1"/>
        <end position="84"/>
    </location>
</feature>
<dbReference type="EMBL" id="JBBPDW010000032">
    <property type="protein sequence ID" value="KAK7537902.1"/>
    <property type="molecule type" value="Genomic_DNA"/>
</dbReference>